<gene>
    <name evidence="1" type="ORF">VJJ08_06990</name>
</gene>
<name>A0ABU5Z7U9_9FLAO</name>
<comment type="caution">
    <text evidence="1">The sequence shown here is derived from an EMBL/GenBank/DDBJ whole genome shotgun (WGS) entry which is preliminary data.</text>
</comment>
<dbReference type="Proteomes" id="UP001311730">
    <property type="component" value="Unassembled WGS sequence"/>
</dbReference>
<accession>A0ABU5Z7U9</accession>
<protein>
    <submittedName>
        <fullName evidence="1">MmcB family DNA repair protein</fullName>
    </submittedName>
</protein>
<reference evidence="1 2" key="1">
    <citation type="submission" date="2023-12" db="EMBL/GenBank/DDBJ databases">
        <title>Genomic sequences of Capnocytophaga and Parvimonas strains.</title>
        <authorList>
            <person name="Watt R.M."/>
            <person name="Wang M."/>
            <person name="Yang T."/>
            <person name="Tong W.M."/>
        </authorList>
    </citation>
    <scope>NUCLEOTIDE SEQUENCE [LARGE SCALE GENOMIC DNA]</scope>
    <source>
        <strain evidence="1 2">CCUG 13096</strain>
    </source>
</reference>
<keyword evidence="2" id="KW-1185">Reference proteome</keyword>
<dbReference type="InterPro" id="IPR009394">
    <property type="entry name" value="MmcB-like"/>
</dbReference>
<evidence type="ECO:0000313" key="1">
    <source>
        <dbReference type="EMBL" id="MEB3075040.1"/>
    </source>
</evidence>
<dbReference type="EMBL" id="JAYKBW010000007">
    <property type="protein sequence ID" value="MEB3075040.1"/>
    <property type="molecule type" value="Genomic_DNA"/>
</dbReference>
<sequence>MNKETITTPQMELLIYDYFEKSSLVIVPKFSRLNAVRYDDDSNRGYRVENIVTHECDILSVTKNYFLREIEIKISVSDFKADFNKKHNHEGNIKQFYYAVPYYILDKIKDLVPEQAGILVAVYENEHWQLKRHKKAIDNKSATPIDEEKLNKIFRIGYLKYWFYRKRELIAL</sequence>
<organism evidence="1 2">
    <name type="scientific">Capnocytophaga gingivalis</name>
    <dbReference type="NCBI Taxonomy" id="1017"/>
    <lineage>
        <taxon>Bacteria</taxon>
        <taxon>Pseudomonadati</taxon>
        <taxon>Bacteroidota</taxon>
        <taxon>Flavobacteriia</taxon>
        <taxon>Flavobacteriales</taxon>
        <taxon>Flavobacteriaceae</taxon>
        <taxon>Capnocytophaga</taxon>
    </lineage>
</organism>
<proteinExistence type="predicted"/>
<evidence type="ECO:0000313" key="2">
    <source>
        <dbReference type="Proteomes" id="UP001311730"/>
    </source>
</evidence>
<dbReference type="RefSeq" id="WP_323983318.1">
    <property type="nucleotide sequence ID" value="NZ_JAYKBW010000007.1"/>
</dbReference>
<dbReference type="Pfam" id="PF06319">
    <property type="entry name" value="MmcB-like"/>
    <property type="match status" value="1"/>
</dbReference>